<evidence type="ECO:0000313" key="2">
    <source>
        <dbReference type="EMBL" id="GBF51738.1"/>
    </source>
</evidence>
<evidence type="ECO:0000259" key="1">
    <source>
        <dbReference type="Pfam" id="PF02922"/>
    </source>
</evidence>
<dbReference type="AlphaFoldDB" id="A0A2P2E4C4"/>
<dbReference type="EMBL" id="BFBB01000008">
    <property type="protein sequence ID" value="GBF51738.1"/>
    <property type="molecule type" value="Genomic_DNA"/>
</dbReference>
<protein>
    <submittedName>
        <fullName evidence="2">Carbohydrate-binding module 48</fullName>
    </submittedName>
</protein>
<dbReference type="GO" id="GO:0004553">
    <property type="term" value="F:hydrolase activity, hydrolyzing O-glycosyl compounds"/>
    <property type="evidence" value="ECO:0007669"/>
    <property type="project" value="InterPro"/>
</dbReference>
<dbReference type="Gene3D" id="2.60.40.10">
    <property type="entry name" value="Immunoglobulins"/>
    <property type="match status" value="2"/>
</dbReference>
<organism evidence="2 3">
    <name type="scientific">Leptospira ryugenii</name>
    <dbReference type="NCBI Taxonomy" id="1917863"/>
    <lineage>
        <taxon>Bacteria</taxon>
        <taxon>Pseudomonadati</taxon>
        <taxon>Spirochaetota</taxon>
        <taxon>Spirochaetia</taxon>
        <taxon>Leptospirales</taxon>
        <taxon>Leptospiraceae</taxon>
        <taxon>Leptospira</taxon>
    </lineage>
</organism>
<gene>
    <name evidence="2" type="ORF">LPTSP4_32760</name>
</gene>
<feature type="domain" description="Glycoside hydrolase family 13 N-terminal" evidence="1">
    <location>
        <begin position="176"/>
        <end position="243"/>
    </location>
</feature>
<accession>A0A2P2E4C4</accession>
<proteinExistence type="predicted"/>
<comment type="caution">
    <text evidence="2">The sequence shown here is derived from an EMBL/GenBank/DDBJ whole genome shotgun (WGS) entry which is preliminary data.</text>
</comment>
<reference evidence="2 3" key="1">
    <citation type="submission" date="2018-02" db="EMBL/GenBank/DDBJ databases">
        <title>Novel Leptospira species isolated from soil and water in Japan.</title>
        <authorList>
            <person name="Nakao R."/>
            <person name="Masuzawa T."/>
        </authorList>
    </citation>
    <scope>NUCLEOTIDE SEQUENCE [LARGE SCALE GENOMIC DNA]</scope>
    <source>
        <strain evidence="2 3">YH101</strain>
    </source>
</reference>
<name>A0A2P2E4C4_9LEPT</name>
<dbReference type="Proteomes" id="UP000245133">
    <property type="component" value="Unassembled WGS sequence"/>
</dbReference>
<dbReference type="PANTHER" id="PTHR43651">
    <property type="entry name" value="1,4-ALPHA-GLUCAN-BRANCHING ENZYME"/>
    <property type="match status" value="1"/>
</dbReference>
<dbReference type="CDD" id="cd02859">
    <property type="entry name" value="E_set_AMPKbeta_like_N"/>
    <property type="match status" value="1"/>
</dbReference>
<dbReference type="Pfam" id="PF02922">
    <property type="entry name" value="CBM_48"/>
    <property type="match status" value="1"/>
</dbReference>
<evidence type="ECO:0000313" key="3">
    <source>
        <dbReference type="Proteomes" id="UP000245133"/>
    </source>
</evidence>
<dbReference type="InterPro" id="IPR013783">
    <property type="entry name" value="Ig-like_fold"/>
</dbReference>
<dbReference type="InterPro" id="IPR014756">
    <property type="entry name" value="Ig_E-set"/>
</dbReference>
<sequence>MSLLGQETLDWVGGFSSDQLEMQEEEENQDTVYYLWQLESLKKNISPRYIRYLDVESYLKTNRLLKRGILFTYNGLRDDSVELCGNFSNWTCLPMKRNQFGIYYYVLEPEMITAQYEDDPIYEYKFRVGGILTFDPENLDKVEDGSGSFISRYVLNRKDTNRQIHSLVLEDSASEEYDFRTVKFQIYKPDAEVVSLVGDFNDWNPENDFLKKDRNGIFSLEKKLLPNQEYHYRFIVDGEYMLDTYNPISNVKTDTSETVSSIYVPTRSTELERKE</sequence>
<keyword evidence="3" id="KW-1185">Reference proteome</keyword>
<dbReference type="InterPro" id="IPR004193">
    <property type="entry name" value="Glyco_hydro_13_N"/>
</dbReference>
<dbReference type="SUPFAM" id="SSF81296">
    <property type="entry name" value="E set domains"/>
    <property type="match status" value="2"/>
</dbReference>
<dbReference type="GO" id="GO:0005975">
    <property type="term" value="P:carbohydrate metabolic process"/>
    <property type="evidence" value="ECO:0007669"/>
    <property type="project" value="InterPro"/>
</dbReference>